<reference evidence="1" key="1">
    <citation type="journal article" date="2021" name="New Phytol.">
        <title>Evolutionary innovations through gain and loss of genes in the ectomycorrhizal Boletales.</title>
        <authorList>
            <person name="Wu G."/>
            <person name="Miyauchi S."/>
            <person name="Morin E."/>
            <person name="Kuo A."/>
            <person name="Drula E."/>
            <person name="Varga T."/>
            <person name="Kohler A."/>
            <person name="Feng B."/>
            <person name="Cao Y."/>
            <person name="Lipzen A."/>
            <person name="Daum C."/>
            <person name="Hundley H."/>
            <person name="Pangilinan J."/>
            <person name="Johnson J."/>
            <person name="Barry K."/>
            <person name="LaButti K."/>
            <person name="Ng V."/>
            <person name="Ahrendt S."/>
            <person name="Min B."/>
            <person name="Choi I.G."/>
            <person name="Park H."/>
            <person name="Plett J.M."/>
            <person name="Magnuson J."/>
            <person name="Spatafora J.W."/>
            <person name="Nagy L.G."/>
            <person name="Henrissat B."/>
            <person name="Grigoriev I.V."/>
            <person name="Yang Z.L."/>
            <person name="Xu J."/>
            <person name="Martin F.M."/>
        </authorList>
    </citation>
    <scope>NUCLEOTIDE SEQUENCE</scope>
    <source>
        <strain evidence="1">ATCC 28755</strain>
    </source>
</reference>
<gene>
    <name evidence="1" type="ORF">BJ138DRAFT_1118357</name>
</gene>
<evidence type="ECO:0000313" key="2">
    <source>
        <dbReference type="Proteomes" id="UP000790377"/>
    </source>
</evidence>
<dbReference type="Proteomes" id="UP000790377">
    <property type="component" value="Unassembled WGS sequence"/>
</dbReference>
<organism evidence="1 2">
    <name type="scientific">Hygrophoropsis aurantiaca</name>
    <dbReference type="NCBI Taxonomy" id="72124"/>
    <lineage>
        <taxon>Eukaryota</taxon>
        <taxon>Fungi</taxon>
        <taxon>Dikarya</taxon>
        <taxon>Basidiomycota</taxon>
        <taxon>Agaricomycotina</taxon>
        <taxon>Agaricomycetes</taxon>
        <taxon>Agaricomycetidae</taxon>
        <taxon>Boletales</taxon>
        <taxon>Coniophorineae</taxon>
        <taxon>Hygrophoropsidaceae</taxon>
        <taxon>Hygrophoropsis</taxon>
    </lineage>
</organism>
<comment type="caution">
    <text evidence="1">The sequence shown here is derived from an EMBL/GenBank/DDBJ whole genome shotgun (WGS) entry which is preliminary data.</text>
</comment>
<evidence type="ECO:0000313" key="1">
    <source>
        <dbReference type="EMBL" id="KAH7905562.1"/>
    </source>
</evidence>
<name>A0ACB7ZXF2_9AGAM</name>
<protein>
    <submittedName>
        <fullName evidence="1">Uncharacterized protein</fullName>
    </submittedName>
</protein>
<accession>A0ACB7ZXF2</accession>
<keyword evidence="2" id="KW-1185">Reference proteome</keyword>
<proteinExistence type="predicted"/>
<sequence length="1208" mass="137673">MLSAGSLVTRADRSTQDIIRSVYRSIIPKQRTKREKVSQGQRILANSEEQIPQPPERQNQMPNCACEGCQPQRVIPQPIIGQQAVLQMGGGVQVEVRSPYGIQVHSCPGYTIIDPYFTGHPSSAGQPLHADHAQAPAHPEGFQKGEPSVHTDNNQINNEAPRATNEPINQVPPPVVERPVNTTATHIQEVHAPAPRPAKPIWDPWPDGDFERLYTTEELETTNLRTHWSMSVSGGSRDYRRGDRNAESWHGGFRTRRKCNGVIMCEHHNPNAGYLFPSLCDFLVRPQTRWAGIRRQLGRACPECGGRLSYVNCRAFSETYTFAGGKYFIHYDTHHHARPPLHRDILPRTKTEDIEPEEILEEPRVGGSYTSSEDEEEEEETLTGFGATQPAFTHQSRTSSDTRSVGAHRSHRAQSSRMVFQRIPRSSRWWPGPGPSAAIPRRVAEHVVRGPTTFSTQSKHHPLCHMKAIRKHFKESHPIPKQERERQNPPPIPKREREQKPPPIPKREREQKPPPVPKRVQEQKKPPIPKRVHKREPYHISIPSRQDETENVFPEDIQHENSFDWIDSIGKHWDLLEIRSLHEHMQDIQAGMIWEAEAEAIACAKEQEYISAEEERRKNTIPNTVPKESAPIIPFRLYDCALGVLKSHEVYMQETNGVVPLYLVVSQVWGNIRVQMAMPSVAWHVPISDAEKWYAIRDYCQRKQIRWLWMDILCIDQMQNSPAADQEKAKEIPKMAAYYRGATACLVIPDRYEEFSKAYRRVKGVYSAFGGATSGDRITNNALAIWNSIGMMNTVVTDAWFSRIWTYQEFLLPKHHFLLDGQKLDVNDIQLIIDWYHKILRNGSLQKPSEGKNYNFVTPGAERAIHGWVQFMNSSSRDILNRKGYLDLACAVHQTRHKKCARDEDRLFALYGLLPDDERVAVEVSQTCSTGVAGEPADKATFRMKWVQTMEKVLEGGRVWPLLFDALDPDDITRGLHWMPRYTTRADTVRGVWCGPLYLHTIDLRNRHTIQVADDGLHIAVRRVGRITGASTNMGESGGELSKTIACIWLLMAKGFNINPILEQFKYGLTHTEQDAVLRDEVEGAHMVLEAALRADSLGECFYILEQAQLRSKLIYGAGLNDWNKRILCMAVKGQIRPIVFMAWIHSTKKLERGNCWVLDVTSEPLQTENRWVVANRHGPNTYTKIGTVYSCPASVDIEDTFIRVILD</sequence>
<dbReference type="EMBL" id="MU268165">
    <property type="protein sequence ID" value="KAH7905562.1"/>
    <property type="molecule type" value="Genomic_DNA"/>
</dbReference>